<evidence type="ECO:0000256" key="4">
    <source>
        <dbReference type="ARBA" id="ARBA00022452"/>
    </source>
</evidence>
<dbReference type="InterPro" id="IPR010105">
    <property type="entry name" value="TonB_sidphr_rcpt"/>
</dbReference>
<evidence type="ECO:0000313" key="21">
    <source>
        <dbReference type="Proteomes" id="UP000327167"/>
    </source>
</evidence>
<proteinExistence type="inferred from homology"/>
<keyword evidence="12 20" id="KW-0675">Receptor</keyword>
<evidence type="ECO:0000313" key="20">
    <source>
        <dbReference type="EMBL" id="VVM66559.1"/>
    </source>
</evidence>
<evidence type="ECO:0000256" key="6">
    <source>
        <dbReference type="ARBA" id="ARBA00022692"/>
    </source>
</evidence>
<feature type="short sequence motif" description="TonB C-terminal box" evidence="15">
    <location>
        <begin position="700"/>
        <end position="717"/>
    </location>
</feature>
<dbReference type="PANTHER" id="PTHR32552">
    <property type="entry name" value="FERRICHROME IRON RECEPTOR-RELATED"/>
    <property type="match status" value="1"/>
</dbReference>
<protein>
    <submittedName>
        <fullName evidence="20">Ferrichrome outer membrane transporter/phage receptor</fullName>
    </submittedName>
</protein>
<name>A0A5E6RDS2_PSEFL</name>
<evidence type="ECO:0000256" key="17">
    <source>
        <dbReference type="SAM" id="MobiDB-lite"/>
    </source>
</evidence>
<keyword evidence="7" id="KW-0732">Signal</keyword>
<gene>
    <name evidence="20" type="primary">fhuA_3</name>
    <name evidence="20" type="ORF">PS655_01585</name>
</gene>
<evidence type="ECO:0000256" key="12">
    <source>
        <dbReference type="ARBA" id="ARBA00023170"/>
    </source>
</evidence>
<keyword evidence="6 14" id="KW-0812">Transmembrane</keyword>
<evidence type="ECO:0000256" key="13">
    <source>
        <dbReference type="ARBA" id="ARBA00023237"/>
    </source>
</evidence>
<evidence type="ECO:0000256" key="7">
    <source>
        <dbReference type="ARBA" id="ARBA00022729"/>
    </source>
</evidence>
<reference evidence="20 21" key="1">
    <citation type="submission" date="2019-09" db="EMBL/GenBank/DDBJ databases">
        <authorList>
            <person name="Chandra G."/>
            <person name="Truman W A."/>
        </authorList>
    </citation>
    <scope>NUCLEOTIDE SEQUENCE [LARGE SCALE GENOMIC DNA]</scope>
    <source>
        <strain evidence="20">PS655</strain>
    </source>
</reference>
<evidence type="ECO:0000256" key="9">
    <source>
        <dbReference type="ARBA" id="ARBA00023065"/>
    </source>
</evidence>
<evidence type="ECO:0000259" key="19">
    <source>
        <dbReference type="Pfam" id="PF07715"/>
    </source>
</evidence>
<evidence type="ECO:0000256" key="11">
    <source>
        <dbReference type="ARBA" id="ARBA00023136"/>
    </source>
</evidence>
<dbReference type="EMBL" id="CABVHJ010000004">
    <property type="protein sequence ID" value="VVM66559.1"/>
    <property type="molecule type" value="Genomic_DNA"/>
</dbReference>
<dbReference type="SUPFAM" id="SSF56935">
    <property type="entry name" value="Porins"/>
    <property type="match status" value="1"/>
</dbReference>
<evidence type="ECO:0000256" key="5">
    <source>
        <dbReference type="ARBA" id="ARBA00022496"/>
    </source>
</evidence>
<dbReference type="InterPro" id="IPR036942">
    <property type="entry name" value="Beta-barrel_TonB_sf"/>
</dbReference>
<dbReference type="GO" id="GO:0015891">
    <property type="term" value="P:siderophore transport"/>
    <property type="evidence" value="ECO:0007669"/>
    <property type="project" value="InterPro"/>
</dbReference>
<dbReference type="AlphaFoldDB" id="A0A5E6RDS2"/>
<dbReference type="NCBIfam" id="TIGR01783">
    <property type="entry name" value="TonB-siderophor"/>
    <property type="match status" value="1"/>
</dbReference>
<dbReference type="InterPro" id="IPR012910">
    <property type="entry name" value="Plug_dom"/>
</dbReference>
<feature type="region of interest" description="Disordered" evidence="17">
    <location>
        <begin position="267"/>
        <end position="290"/>
    </location>
</feature>
<evidence type="ECO:0000256" key="2">
    <source>
        <dbReference type="ARBA" id="ARBA00009810"/>
    </source>
</evidence>
<keyword evidence="8" id="KW-0408">Iron</keyword>
<dbReference type="Pfam" id="PF00593">
    <property type="entry name" value="TonB_dep_Rec_b-barrel"/>
    <property type="match status" value="1"/>
</dbReference>
<sequence length="717" mass="79949">MQSITIRALEFFHPFGCAFQMPAPFRLTPVTLGFSAFLSSGFVYSATELPATAISAEAQADDPRVRLSNTATRTSTPVRYVPQAIDSIKTANVANYGTNDIADALSGMPNVSSSADTRFDSLRIRGFDASNDFYLDGIRDDSQYKRDLHNIERVEVLKGPAAVLYGRGSQGGIVNRVSKMPEFGRRSTIEAQAGSEDLRSLYADLSTDPSENISLRLNMGNMDENSFRDGVSGNRQLFAPSMSWQLTPDLNWLVQYEYSRYNRTPDRGIPAVNGRPADVGRDTTYGNDHDFIDDKSQSLRSKLTYEINDNWQLRQTLGVFKLDSDFDNTYLTGYTPATNKVTRQHWQQDLTTRNVYNNVELEGGFDTFGLEHHLLTGVEIGSQRRDPTLYNAATGRTPGAQPVPSLDLFKPNRDLRHTGSMQVSSSSHTEVESRAVYVQDQLRLNEQWQVLGGLRYDTFDIESTNKLRNISEDRDSHSTSPRVGLVWTPLQNHSFYASWSKTFSPVGGGLIGITPGAAGNTNDLSPELTKQKEIGVKSDWFDDRLSTTLAIYDLELYNRRTTDPNDPTLTVMSGLQRSRGIELTATGNIVGNWYVRGGVGMQDAKIEKDNNGLEGKRINNVAKRNGSLFLTWKPEMGWYGETGLTLVGQRYADNANTTVLPGYGRWDALVGYRLKDWDLRAALNNITDREYYASATSQYQIQPGAPRSVVMTGTYSF</sequence>
<evidence type="ECO:0000256" key="8">
    <source>
        <dbReference type="ARBA" id="ARBA00023004"/>
    </source>
</evidence>
<evidence type="ECO:0000256" key="16">
    <source>
        <dbReference type="RuleBase" id="RU003357"/>
    </source>
</evidence>
<dbReference type="GO" id="GO:0015344">
    <property type="term" value="F:siderophore uptake transmembrane transporter activity"/>
    <property type="evidence" value="ECO:0007669"/>
    <property type="project" value="TreeGrafter"/>
</dbReference>
<dbReference type="InterPro" id="IPR039426">
    <property type="entry name" value="TonB-dep_rcpt-like"/>
</dbReference>
<evidence type="ECO:0000256" key="14">
    <source>
        <dbReference type="PROSITE-ProRule" id="PRU01360"/>
    </source>
</evidence>
<dbReference type="PROSITE" id="PS01156">
    <property type="entry name" value="TONB_DEPENDENT_REC_2"/>
    <property type="match status" value="1"/>
</dbReference>
<dbReference type="Pfam" id="PF07715">
    <property type="entry name" value="Plug"/>
    <property type="match status" value="1"/>
</dbReference>
<dbReference type="GO" id="GO:0009279">
    <property type="term" value="C:cell outer membrane"/>
    <property type="evidence" value="ECO:0007669"/>
    <property type="project" value="UniProtKB-SubCell"/>
</dbReference>
<dbReference type="Proteomes" id="UP000327167">
    <property type="component" value="Unassembled WGS sequence"/>
</dbReference>
<comment type="subcellular location">
    <subcellularLocation>
        <location evidence="1 14">Cell outer membrane</location>
        <topology evidence="1 14">Multi-pass membrane protein</topology>
    </subcellularLocation>
</comment>
<evidence type="ECO:0000256" key="1">
    <source>
        <dbReference type="ARBA" id="ARBA00004571"/>
    </source>
</evidence>
<dbReference type="GO" id="GO:0038023">
    <property type="term" value="F:signaling receptor activity"/>
    <property type="evidence" value="ECO:0007669"/>
    <property type="project" value="InterPro"/>
</dbReference>
<feature type="domain" description="TonB-dependent receptor plug" evidence="19">
    <location>
        <begin position="78"/>
        <end position="173"/>
    </location>
</feature>
<evidence type="ECO:0000256" key="10">
    <source>
        <dbReference type="ARBA" id="ARBA00023077"/>
    </source>
</evidence>
<keyword evidence="11 14" id="KW-0472">Membrane</keyword>
<keyword evidence="9" id="KW-0406">Ion transport</keyword>
<dbReference type="PROSITE" id="PS52016">
    <property type="entry name" value="TONB_DEPENDENT_REC_3"/>
    <property type="match status" value="1"/>
</dbReference>
<evidence type="ECO:0000259" key="18">
    <source>
        <dbReference type="Pfam" id="PF00593"/>
    </source>
</evidence>
<dbReference type="Gene3D" id="2.40.170.20">
    <property type="entry name" value="TonB-dependent receptor, beta-barrel domain"/>
    <property type="match status" value="1"/>
</dbReference>
<keyword evidence="10 16" id="KW-0798">TonB box</keyword>
<dbReference type="InterPro" id="IPR037066">
    <property type="entry name" value="Plug_dom_sf"/>
</dbReference>
<dbReference type="Gene3D" id="2.170.130.10">
    <property type="entry name" value="TonB-dependent receptor, plug domain"/>
    <property type="match status" value="1"/>
</dbReference>
<dbReference type="PANTHER" id="PTHR32552:SF68">
    <property type="entry name" value="FERRICHROME OUTER MEMBRANE TRANSPORTER_PHAGE RECEPTOR"/>
    <property type="match status" value="1"/>
</dbReference>
<organism evidence="20 21">
    <name type="scientific">Pseudomonas fluorescens</name>
    <dbReference type="NCBI Taxonomy" id="294"/>
    <lineage>
        <taxon>Bacteria</taxon>
        <taxon>Pseudomonadati</taxon>
        <taxon>Pseudomonadota</taxon>
        <taxon>Gammaproteobacteria</taxon>
        <taxon>Pseudomonadales</taxon>
        <taxon>Pseudomonadaceae</taxon>
        <taxon>Pseudomonas</taxon>
    </lineage>
</organism>
<keyword evidence="5" id="KW-0410">Iron transport</keyword>
<evidence type="ECO:0000256" key="15">
    <source>
        <dbReference type="PROSITE-ProRule" id="PRU10144"/>
    </source>
</evidence>
<evidence type="ECO:0000256" key="3">
    <source>
        <dbReference type="ARBA" id="ARBA00022448"/>
    </source>
</evidence>
<dbReference type="CDD" id="cd01347">
    <property type="entry name" value="ligand_gated_channel"/>
    <property type="match status" value="1"/>
</dbReference>
<dbReference type="InterPro" id="IPR000531">
    <property type="entry name" value="Beta-barrel_TonB"/>
</dbReference>
<accession>A0A5E6RDS2</accession>
<dbReference type="InterPro" id="IPR010917">
    <property type="entry name" value="TonB_rcpt_CS"/>
</dbReference>
<comment type="similarity">
    <text evidence="2 14 16">Belongs to the TonB-dependent receptor family.</text>
</comment>
<keyword evidence="4 14" id="KW-1134">Transmembrane beta strand</keyword>
<keyword evidence="3 14" id="KW-0813">Transport</keyword>
<feature type="domain" description="TonB-dependent receptor-like beta-barrel" evidence="18">
    <location>
        <begin position="244"/>
        <end position="686"/>
    </location>
</feature>
<keyword evidence="13 14" id="KW-0998">Cell outer membrane</keyword>